<feature type="region of interest" description="Disordered" evidence="1">
    <location>
        <begin position="1"/>
        <end position="20"/>
    </location>
</feature>
<comment type="caution">
    <text evidence="2">The sequence shown here is derived from an EMBL/GenBank/DDBJ whole genome shotgun (WGS) entry which is preliminary data.</text>
</comment>
<dbReference type="AlphaFoldDB" id="A0A0F8XJL8"/>
<proteinExistence type="predicted"/>
<dbReference type="EMBL" id="LAZR01058701">
    <property type="protein sequence ID" value="KKK69327.1"/>
    <property type="molecule type" value="Genomic_DNA"/>
</dbReference>
<evidence type="ECO:0000313" key="2">
    <source>
        <dbReference type="EMBL" id="KKK69327.1"/>
    </source>
</evidence>
<evidence type="ECO:0000256" key="1">
    <source>
        <dbReference type="SAM" id="MobiDB-lite"/>
    </source>
</evidence>
<reference evidence="2" key="1">
    <citation type="journal article" date="2015" name="Nature">
        <title>Complex archaea that bridge the gap between prokaryotes and eukaryotes.</title>
        <authorList>
            <person name="Spang A."/>
            <person name="Saw J.H."/>
            <person name="Jorgensen S.L."/>
            <person name="Zaremba-Niedzwiedzka K."/>
            <person name="Martijn J."/>
            <person name="Lind A.E."/>
            <person name="van Eijk R."/>
            <person name="Schleper C."/>
            <person name="Guy L."/>
            <person name="Ettema T.J."/>
        </authorList>
    </citation>
    <scope>NUCLEOTIDE SEQUENCE</scope>
</reference>
<gene>
    <name evidence="2" type="ORF">LCGC14_2935120</name>
</gene>
<organism evidence="2">
    <name type="scientific">marine sediment metagenome</name>
    <dbReference type="NCBI Taxonomy" id="412755"/>
    <lineage>
        <taxon>unclassified sequences</taxon>
        <taxon>metagenomes</taxon>
        <taxon>ecological metagenomes</taxon>
    </lineage>
</organism>
<name>A0A0F8XJL8_9ZZZZ</name>
<protein>
    <submittedName>
        <fullName evidence="2">Uncharacterized protein</fullName>
    </submittedName>
</protein>
<sequence length="74" mass="8602">MAQPTRRQPLGSRPRKPKAQPLGFFELQRQIEIAQDDLSDAERFGTTNDKRRARRLADKLAAQFRGELRLRGLR</sequence>
<accession>A0A0F8XJL8</accession>